<reference evidence="1 2" key="1">
    <citation type="submission" date="2017-05" db="EMBL/GenBank/DDBJ databases">
        <authorList>
            <person name="Song R."/>
            <person name="Chenine A.L."/>
            <person name="Ruprecht R.M."/>
        </authorList>
    </citation>
    <scope>NUCLEOTIDE SEQUENCE [LARGE SCALE GENOMIC DNA]</scope>
</reference>
<gene>
    <name evidence="1" type="ORF">PHABIO_421</name>
</gene>
<evidence type="ECO:0000313" key="1">
    <source>
        <dbReference type="EMBL" id="ARV77052.1"/>
    </source>
</evidence>
<protein>
    <submittedName>
        <fullName evidence="1">Uncharacterized protein</fullName>
    </submittedName>
</protein>
<keyword evidence="2" id="KW-1185">Reference proteome</keyword>
<organism evidence="1 2">
    <name type="scientific">Pseudomonas phage Phabio</name>
    <dbReference type="NCBI Taxonomy" id="2006668"/>
    <lineage>
        <taxon>Viruses</taxon>
        <taxon>Duplodnaviria</taxon>
        <taxon>Heunggongvirae</taxon>
        <taxon>Uroviricota</taxon>
        <taxon>Caudoviricetes</taxon>
        <taxon>Chimalliviridae</taxon>
        <taxon>Phabiovirus</taxon>
        <taxon>Phabiovirus phabio</taxon>
    </lineage>
</organism>
<dbReference type="Proteomes" id="UP000225448">
    <property type="component" value="Segment"/>
</dbReference>
<proteinExistence type="predicted"/>
<name>A0A1Y0SU74_9CAUD</name>
<dbReference type="EMBL" id="MF042360">
    <property type="protein sequence ID" value="ARV77052.1"/>
    <property type="molecule type" value="Genomic_DNA"/>
</dbReference>
<sequence>MTQKSDRFTIHARWGNLPDRKKQDALNKIIEATIKKIKTDFPNAGFSEHYTDRRDNFTTSKLDVVFDQRVWVHPNSGRYDYNSFVGAVRAFDTLLKELPSECGVHGTYSTTDTKTPWVQRAESRSLGLVVRRGVSVVELDQKVLKRINLKFLGMDNYVQSLKLVGEPTEVAKVYASLRVHSRERKTDFYGMLNKVMYNHRNTRWAIVLKNDNDRTFTYGHSVTTRVDITLDTIFGYERPLELLVQQYVNTTPFGSDLYVLSV</sequence>
<evidence type="ECO:0000313" key="2">
    <source>
        <dbReference type="Proteomes" id="UP000225448"/>
    </source>
</evidence>
<accession>A0A1Y0SU74</accession>